<sequence length="361" mass="41268">MAKISIAIVDADDRYMQGVSDYFNNNYSERFTVSCFSNKDYLLEFLKTKKKFDIVIINKDMYFEELTTYNIKTKVIFSDFEEQGEIDGYPIINKYISGQALHDSLIKAYTEQNSDELEKLSVTNTESKIITVYSPIGGIGKTTVAVNLAKELAANGNSVLYLNLEDVQTTDLYFNSMKETTLSDLIFAIKEKKKDIKGDIVSFVSKDENSGVYFYKAIDSMLDIEDMDKKDVKVLLENLIEVQMFNTIIIDTSSKYNLQYRVLLNNSDAIIVPFGMDNVSTEKLNTFINNVTDLEKYTFLINKSINNLEYMVPEALQRENKSVEGGIPYDMNMQFNYAMESNATMVMKQILQSLIVKLNLV</sequence>
<keyword evidence="4" id="KW-1185">Reference proteome</keyword>
<evidence type="ECO:0000313" key="4">
    <source>
        <dbReference type="Proteomes" id="UP000627781"/>
    </source>
</evidence>
<dbReference type="InterPro" id="IPR049086">
    <property type="entry name" value="TadZ-like_ARD"/>
</dbReference>
<evidence type="ECO:0000313" key="3">
    <source>
        <dbReference type="EMBL" id="MBD7910138.1"/>
    </source>
</evidence>
<dbReference type="Pfam" id="PF13614">
    <property type="entry name" value="AAA_31"/>
    <property type="match status" value="1"/>
</dbReference>
<gene>
    <name evidence="3" type="ORF">H9661_02100</name>
</gene>
<dbReference type="RefSeq" id="WP_191767587.1">
    <property type="nucleotide sequence ID" value="NZ_JACSRA010000002.1"/>
</dbReference>
<dbReference type="InterPro" id="IPR027417">
    <property type="entry name" value="P-loop_NTPase"/>
</dbReference>
<protein>
    <submittedName>
        <fullName evidence="3">AAA family ATPase</fullName>
    </submittedName>
</protein>
<evidence type="ECO:0000259" key="2">
    <source>
        <dbReference type="Pfam" id="PF21194"/>
    </source>
</evidence>
<dbReference type="InterPro" id="IPR050678">
    <property type="entry name" value="DNA_Partitioning_ATPase"/>
</dbReference>
<name>A0ABR8PPP7_9CLOT</name>
<dbReference type="PANTHER" id="PTHR13696:SF99">
    <property type="entry name" value="COBYRINIC ACID AC-DIAMIDE SYNTHASE"/>
    <property type="match status" value="1"/>
</dbReference>
<feature type="domain" description="AAA" evidence="1">
    <location>
        <begin position="127"/>
        <end position="302"/>
    </location>
</feature>
<comment type="caution">
    <text evidence="3">The sequence shown here is derived from an EMBL/GenBank/DDBJ whole genome shotgun (WGS) entry which is preliminary data.</text>
</comment>
<dbReference type="Gene3D" id="3.40.50.10850">
    <property type="entry name" value="Ntrc-like two-domain protein"/>
    <property type="match status" value="1"/>
</dbReference>
<feature type="domain" description="TadZ-like receiver" evidence="2">
    <location>
        <begin position="3"/>
        <end position="96"/>
    </location>
</feature>
<organism evidence="3 4">
    <name type="scientific">Clostridium cibarium</name>
    <dbReference type="NCBI Taxonomy" id="2762247"/>
    <lineage>
        <taxon>Bacteria</taxon>
        <taxon>Bacillati</taxon>
        <taxon>Bacillota</taxon>
        <taxon>Clostridia</taxon>
        <taxon>Eubacteriales</taxon>
        <taxon>Clostridiaceae</taxon>
        <taxon>Clostridium</taxon>
    </lineage>
</organism>
<dbReference type="SUPFAM" id="SSF52540">
    <property type="entry name" value="P-loop containing nucleoside triphosphate hydrolases"/>
    <property type="match status" value="1"/>
</dbReference>
<dbReference type="Gene3D" id="3.40.50.300">
    <property type="entry name" value="P-loop containing nucleotide triphosphate hydrolases"/>
    <property type="match status" value="1"/>
</dbReference>
<dbReference type="PANTHER" id="PTHR13696">
    <property type="entry name" value="P-LOOP CONTAINING NUCLEOSIDE TRIPHOSPHATE HYDROLASE"/>
    <property type="match status" value="1"/>
</dbReference>
<dbReference type="Proteomes" id="UP000627781">
    <property type="component" value="Unassembled WGS sequence"/>
</dbReference>
<dbReference type="Pfam" id="PF21194">
    <property type="entry name" value="TadZ-like_ARD"/>
    <property type="match status" value="1"/>
</dbReference>
<dbReference type="InterPro" id="IPR025669">
    <property type="entry name" value="AAA_dom"/>
</dbReference>
<dbReference type="EMBL" id="JACSRA010000002">
    <property type="protein sequence ID" value="MBD7910138.1"/>
    <property type="molecule type" value="Genomic_DNA"/>
</dbReference>
<accession>A0ABR8PPP7</accession>
<evidence type="ECO:0000259" key="1">
    <source>
        <dbReference type="Pfam" id="PF13614"/>
    </source>
</evidence>
<reference evidence="3 4" key="1">
    <citation type="submission" date="2020-08" db="EMBL/GenBank/DDBJ databases">
        <title>A Genomic Blueprint of the Chicken Gut Microbiome.</title>
        <authorList>
            <person name="Gilroy R."/>
            <person name="Ravi A."/>
            <person name="Getino M."/>
            <person name="Pursley I."/>
            <person name="Horton D.L."/>
            <person name="Alikhan N.-F."/>
            <person name="Baker D."/>
            <person name="Gharbi K."/>
            <person name="Hall N."/>
            <person name="Watson M."/>
            <person name="Adriaenssens E.M."/>
            <person name="Foster-Nyarko E."/>
            <person name="Jarju S."/>
            <person name="Secka A."/>
            <person name="Antonio M."/>
            <person name="Oren A."/>
            <person name="Chaudhuri R."/>
            <person name="La Ragione R.M."/>
            <person name="Hildebrand F."/>
            <person name="Pallen M.J."/>
        </authorList>
    </citation>
    <scope>NUCLEOTIDE SEQUENCE [LARGE SCALE GENOMIC DNA]</scope>
    <source>
        <strain evidence="3 4">Sa3CVN1</strain>
    </source>
</reference>
<proteinExistence type="predicted"/>